<sequence>MQGQQSMISTGMSNSSAQSPRDDGQNKSKELPRELAMYESLLRLPELIKAKEMSESVYNNDVMFRKSVSKWVNIIQPSMKIHFSSWKTWTSDDIADWIVGLENGKFSKYESVMRQEMKTAKIEGRHLPMLTQNITYLQRFGIVEFDEEIALQKHIQQLIDGKLVISDDVTSNNNSNSYKSTNNDAQKLQRLQNITSKDEVEDMFS</sequence>
<proteinExistence type="predicted"/>
<dbReference type="Proteomes" id="UP000023152">
    <property type="component" value="Unassembled WGS sequence"/>
</dbReference>
<organism evidence="3 4">
    <name type="scientific">Reticulomyxa filosa</name>
    <dbReference type="NCBI Taxonomy" id="46433"/>
    <lineage>
        <taxon>Eukaryota</taxon>
        <taxon>Sar</taxon>
        <taxon>Rhizaria</taxon>
        <taxon>Retaria</taxon>
        <taxon>Foraminifera</taxon>
        <taxon>Monothalamids</taxon>
        <taxon>Reticulomyxidae</taxon>
        <taxon>Reticulomyxa</taxon>
    </lineage>
</organism>
<dbReference type="InterPro" id="IPR013761">
    <property type="entry name" value="SAM/pointed_sf"/>
</dbReference>
<comment type="caution">
    <text evidence="3">The sequence shown here is derived from an EMBL/GenBank/DDBJ whole genome shotgun (WGS) entry which is preliminary data.</text>
</comment>
<feature type="domain" description="SAM" evidence="2">
    <location>
        <begin position="89"/>
        <end position="161"/>
    </location>
</feature>
<feature type="region of interest" description="Disordered" evidence="1">
    <location>
        <begin position="1"/>
        <end position="29"/>
    </location>
</feature>
<evidence type="ECO:0000256" key="1">
    <source>
        <dbReference type="SAM" id="MobiDB-lite"/>
    </source>
</evidence>
<dbReference type="SUPFAM" id="SSF47769">
    <property type="entry name" value="SAM/Pointed domain"/>
    <property type="match status" value="1"/>
</dbReference>
<dbReference type="AlphaFoldDB" id="X6LJS9"/>
<evidence type="ECO:0000313" key="4">
    <source>
        <dbReference type="Proteomes" id="UP000023152"/>
    </source>
</evidence>
<keyword evidence="4" id="KW-1185">Reference proteome</keyword>
<accession>X6LJS9</accession>
<dbReference type="EMBL" id="ASPP01036397">
    <property type="protein sequence ID" value="ETO02223.1"/>
    <property type="molecule type" value="Genomic_DNA"/>
</dbReference>
<feature type="compositionally biased region" description="Polar residues" evidence="1">
    <location>
        <begin position="1"/>
        <end position="19"/>
    </location>
</feature>
<evidence type="ECO:0000259" key="2">
    <source>
        <dbReference type="PROSITE" id="PS50105"/>
    </source>
</evidence>
<dbReference type="Gene3D" id="1.10.150.50">
    <property type="entry name" value="Transcription Factor, Ets-1"/>
    <property type="match status" value="1"/>
</dbReference>
<dbReference type="InterPro" id="IPR001660">
    <property type="entry name" value="SAM"/>
</dbReference>
<protein>
    <recommendedName>
        <fullName evidence="2">SAM domain-containing protein</fullName>
    </recommendedName>
</protein>
<dbReference type="PROSITE" id="PS50105">
    <property type="entry name" value="SAM_DOMAIN"/>
    <property type="match status" value="1"/>
</dbReference>
<reference evidence="3 4" key="1">
    <citation type="journal article" date="2013" name="Curr. Biol.">
        <title>The Genome of the Foraminiferan Reticulomyxa filosa.</title>
        <authorList>
            <person name="Glockner G."/>
            <person name="Hulsmann N."/>
            <person name="Schleicher M."/>
            <person name="Noegel A.A."/>
            <person name="Eichinger L."/>
            <person name="Gallinger C."/>
            <person name="Pawlowski J."/>
            <person name="Sierra R."/>
            <person name="Euteneuer U."/>
            <person name="Pillet L."/>
            <person name="Moustafa A."/>
            <person name="Platzer M."/>
            <person name="Groth M."/>
            <person name="Szafranski K."/>
            <person name="Schliwa M."/>
        </authorList>
    </citation>
    <scope>NUCLEOTIDE SEQUENCE [LARGE SCALE GENOMIC DNA]</scope>
</reference>
<feature type="compositionally biased region" description="Basic and acidic residues" evidence="1">
    <location>
        <begin position="20"/>
        <end position="29"/>
    </location>
</feature>
<evidence type="ECO:0000313" key="3">
    <source>
        <dbReference type="EMBL" id="ETO02223.1"/>
    </source>
</evidence>
<gene>
    <name evidence="3" type="ORF">RFI_35211</name>
</gene>
<name>X6LJS9_RETFI</name>